<protein>
    <submittedName>
        <fullName evidence="2">Polysaccharide pyruvyl transferase family protein</fullName>
    </submittedName>
</protein>
<organism evidence="2 3">
    <name type="scientific">Mariniflexile soesokkakense</name>
    <dbReference type="NCBI Taxonomy" id="1343160"/>
    <lineage>
        <taxon>Bacteria</taxon>
        <taxon>Pseudomonadati</taxon>
        <taxon>Bacteroidota</taxon>
        <taxon>Flavobacteriia</taxon>
        <taxon>Flavobacteriales</taxon>
        <taxon>Flavobacteriaceae</taxon>
        <taxon>Mariniflexile</taxon>
    </lineage>
</organism>
<dbReference type="InterPro" id="IPR007345">
    <property type="entry name" value="Polysacch_pyruvyl_Trfase"/>
</dbReference>
<gene>
    <name evidence="2" type="ORF">VP395_02195</name>
</gene>
<dbReference type="Proteomes" id="UP001416393">
    <property type="component" value="Unassembled WGS sequence"/>
</dbReference>
<dbReference type="GO" id="GO:0016740">
    <property type="term" value="F:transferase activity"/>
    <property type="evidence" value="ECO:0007669"/>
    <property type="project" value="UniProtKB-KW"/>
</dbReference>
<dbReference type="Pfam" id="PF04230">
    <property type="entry name" value="PS_pyruv_trans"/>
    <property type="match status" value="1"/>
</dbReference>
<sequence>MVKLLKRGLKKIKQLVKPFIKKQVKRIQQKEKLPQITNYTDSRSALSLYHVSAFDYGNAGDVLLPIVLQDTWQNGVGKINWENQQIHPAVDFDLVTKINNSNGLVIGGGGLFLKDTNANDISGWQWPCSTEMLAKIKVPIVFYAVGYNRFRGQDEFEPFFKDNIQAFAEKAVYIGLRNSGSINALKNYLPEALHKKLRFQPCMTTFISRLYDKDFDFDTKENFIAFNAAFDRSHLRFGENIGSILSDTTKVLKELSVIMPIKFYSHIPSDEAILPFLQSYNVPYELVKLNKKHPKTIIEAYAKPKLVIGMRGHAQMIPFGCKTPIISIVSHNKMQWFLDDIDKPEWGVDVLSSTYMEDLKLKVLDSLANTKDNISFITEKQKELYEVSLRNVSDGIAAIKLKNAYE</sequence>
<evidence type="ECO:0000259" key="1">
    <source>
        <dbReference type="Pfam" id="PF04230"/>
    </source>
</evidence>
<proteinExistence type="predicted"/>
<accession>A0ABV0A732</accession>
<keyword evidence="3" id="KW-1185">Reference proteome</keyword>
<name>A0ABV0A732_9FLAO</name>
<comment type="caution">
    <text evidence="2">The sequence shown here is derived from an EMBL/GenBank/DDBJ whole genome shotgun (WGS) entry which is preliminary data.</text>
</comment>
<keyword evidence="2" id="KW-0808">Transferase</keyword>
<evidence type="ECO:0000313" key="3">
    <source>
        <dbReference type="Proteomes" id="UP001416393"/>
    </source>
</evidence>
<dbReference type="EMBL" id="JAZHYP010000001">
    <property type="protein sequence ID" value="MEN3322528.1"/>
    <property type="molecule type" value="Genomic_DNA"/>
</dbReference>
<evidence type="ECO:0000313" key="2">
    <source>
        <dbReference type="EMBL" id="MEN3322528.1"/>
    </source>
</evidence>
<feature type="domain" description="Polysaccharide pyruvyl transferase" evidence="1">
    <location>
        <begin position="99"/>
        <end position="331"/>
    </location>
</feature>
<dbReference type="RefSeq" id="WP_346240075.1">
    <property type="nucleotide sequence ID" value="NZ_JAZHYP010000001.1"/>
</dbReference>
<reference evidence="2 3" key="1">
    <citation type="submission" date="2024-01" db="EMBL/GenBank/DDBJ databases">
        <title>Mariniflexile litorale sp. nov., isolated from the shallow sediments of the Sea of Japan.</title>
        <authorList>
            <person name="Romanenko L."/>
            <person name="Bystritskaya E."/>
            <person name="Isaeva M."/>
        </authorList>
    </citation>
    <scope>NUCLEOTIDE SEQUENCE [LARGE SCALE GENOMIC DNA]</scope>
    <source>
        <strain evidence="2 3">KCTC 32427</strain>
    </source>
</reference>